<evidence type="ECO:0000313" key="2">
    <source>
        <dbReference type="EMBL" id="BEI89710.1"/>
    </source>
</evidence>
<dbReference type="AlphaFoldDB" id="A0AA48I8C9"/>
<keyword evidence="3" id="KW-1185">Reference proteome</keyword>
<feature type="compositionally biased region" description="Acidic residues" evidence="1">
    <location>
        <begin position="146"/>
        <end position="174"/>
    </location>
</feature>
<dbReference type="GeneID" id="85493581"/>
<feature type="compositionally biased region" description="Basic and acidic residues" evidence="1">
    <location>
        <begin position="239"/>
        <end position="250"/>
    </location>
</feature>
<gene>
    <name evidence="2" type="ORF">CcaverHIS019_0210720</name>
</gene>
<proteinExistence type="predicted"/>
<dbReference type="Proteomes" id="UP001233271">
    <property type="component" value="Chromosome 2"/>
</dbReference>
<evidence type="ECO:0000256" key="1">
    <source>
        <dbReference type="SAM" id="MobiDB-lite"/>
    </source>
</evidence>
<feature type="compositionally biased region" description="Basic residues" evidence="1">
    <location>
        <begin position="212"/>
        <end position="223"/>
    </location>
</feature>
<sequence length="343" mass="38037">MDNDDVKSWLGGLDDAAMLTPYQAPLPETALGADEFLGPYVHPNTNGGNGMGPPSPSDFLFHGPKLPPIDSCRELASPLNPKKRKLDPPSPTHSVGKPLRPLPLPHRYEQYAFKPKCPSTASSSTRSTIQRRDGMPLAPMRRLDLSDDQDDMHDGEDEMDQDDVDGDELDSADESADHKSPRDPPFRQVTPSDASVELDDDYIPLSSIRSRAIGRSKHPRKVAKPNPKPVPKPKAPKAKIPENKATETKKTKLTRGAAGERRMSQNRSAQKKYRDKNKRLADLRSDFNLATIQATSEYKAGNITGDEAMERLTNASDYFRTEMTATCSMTGQRLEEEITEMDE</sequence>
<evidence type="ECO:0008006" key="4">
    <source>
        <dbReference type="Google" id="ProtNLM"/>
    </source>
</evidence>
<name>A0AA48I8C9_9TREE</name>
<dbReference type="KEGG" id="ccac:CcaHIS019_0210720"/>
<evidence type="ECO:0000313" key="3">
    <source>
        <dbReference type="Proteomes" id="UP001233271"/>
    </source>
</evidence>
<feature type="compositionally biased region" description="Basic and acidic residues" evidence="1">
    <location>
        <begin position="175"/>
        <end position="185"/>
    </location>
</feature>
<organism evidence="2 3">
    <name type="scientific">Cutaneotrichosporon cavernicola</name>
    <dbReference type="NCBI Taxonomy" id="279322"/>
    <lineage>
        <taxon>Eukaryota</taxon>
        <taxon>Fungi</taxon>
        <taxon>Dikarya</taxon>
        <taxon>Basidiomycota</taxon>
        <taxon>Agaricomycotina</taxon>
        <taxon>Tremellomycetes</taxon>
        <taxon>Trichosporonales</taxon>
        <taxon>Trichosporonaceae</taxon>
        <taxon>Cutaneotrichosporon</taxon>
    </lineage>
</organism>
<dbReference type="RefSeq" id="XP_060454976.1">
    <property type="nucleotide sequence ID" value="XM_060598154.1"/>
</dbReference>
<accession>A0AA48I8C9</accession>
<feature type="compositionally biased region" description="Polar residues" evidence="1">
    <location>
        <begin position="119"/>
        <end position="128"/>
    </location>
</feature>
<dbReference type="EMBL" id="AP028213">
    <property type="protein sequence ID" value="BEI89710.1"/>
    <property type="molecule type" value="Genomic_DNA"/>
</dbReference>
<feature type="region of interest" description="Disordered" evidence="1">
    <location>
        <begin position="40"/>
        <end position="279"/>
    </location>
</feature>
<protein>
    <recommendedName>
        <fullName evidence="4">BZIP domain-containing protein</fullName>
    </recommendedName>
</protein>
<reference evidence="2" key="1">
    <citation type="journal article" date="2023" name="BMC Genomics">
        <title>Chromosome-level genome assemblies of Cutaneotrichosporon spp. (Trichosporonales, Basidiomycota) reveal imbalanced evolution between nucleotide sequences and chromosome synteny.</title>
        <authorList>
            <person name="Kobayashi Y."/>
            <person name="Kayamori A."/>
            <person name="Aoki K."/>
            <person name="Shiwa Y."/>
            <person name="Matsutani M."/>
            <person name="Fujita N."/>
            <person name="Sugita T."/>
            <person name="Iwasaki W."/>
            <person name="Tanaka N."/>
            <person name="Takashima M."/>
        </authorList>
    </citation>
    <scope>NUCLEOTIDE SEQUENCE</scope>
    <source>
        <strain evidence="2">HIS019</strain>
    </source>
</reference>